<evidence type="ECO:0000313" key="3">
    <source>
        <dbReference type="Proteomes" id="UP000025227"/>
    </source>
</evidence>
<sequence length="209" mass="24285">MREIDGEQKNADELELSPEEAESLNYVRRTMLTKIQALQSRIQSLEKGRPCPTRRYIRGVYKIEESKMRCSFCGACGRHYSDSCPRIRDSVRRKLLLKKQRRCKICLEIGCIADPTCTKYWNRCFHCGRMGHHSAICDWPDKAQEIEDEIRESLRELSAAKKKVSTILNVWESRTTFESLPGPNLHRGRSIAERDFKTVSDYHCVVNSI</sequence>
<organism evidence="3 4">
    <name type="scientific">Haemonchus contortus</name>
    <name type="common">Barber pole worm</name>
    <dbReference type="NCBI Taxonomy" id="6289"/>
    <lineage>
        <taxon>Eukaryota</taxon>
        <taxon>Metazoa</taxon>
        <taxon>Ecdysozoa</taxon>
        <taxon>Nematoda</taxon>
        <taxon>Chromadorea</taxon>
        <taxon>Rhabditida</taxon>
        <taxon>Rhabditina</taxon>
        <taxon>Rhabditomorpha</taxon>
        <taxon>Strongyloidea</taxon>
        <taxon>Trichostrongylidae</taxon>
        <taxon>Haemonchus</taxon>
    </lineage>
</organism>
<dbReference type="OrthoDB" id="5875301at2759"/>
<evidence type="ECO:0000313" key="4">
    <source>
        <dbReference type="WBParaSite" id="HCON_00012860-00001"/>
    </source>
</evidence>
<dbReference type="AlphaFoldDB" id="A0A7I4XWC3"/>
<evidence type="ECO:0000259" key="2">
    <source>
        <dbReference type="PROSITE" id="PS50158"/>
    </source>
</evidence>
<dbReference type="InterPro" id="IPR001878">
    <property type="entry name" value="Znf_CCHC"/>
</dbReference>
<protein>
    <submittedName>
        <fullName evidence="4">CCHC-type domain-containing protein</fullName>
    </submittedName>
</protein>
<dbReference type="GO" id="GO:0008270">
    <property type="term" value="F:zinc ion binding"/>
    <property type="evidence" value="ECO:0007669"/>
    <property type="project" value="UniProtKB-KW"/>
</dbReference>
<dbReference type="GO" id="GO:0003676">
    <property type="term" value="F:nucleic acid binding"/>
    <property type="evidence" value="ECO:0007669"/>
    <property type="project" value="InterPro"/>
</dbReference>
<dbReference type="Proteomes" id="UP000025227">
    <property type="component" value="Unplaced"/>
</dbReference>
<reference evidence="4" key="1">
    <citation type="submission" date="2020-12" db="UniProtKB">
        <authorList>
            <consortium name="WormBaseParasite"/>
        </authorList>
    </citation>
    <scope>IDENTIFICATION</scope>
    <source>
        <strain evidence="4">MHco3</strain>
    </source>
</reference>
<proteinExistence type="predicted"/>
<dbReference type="WBParaSite" id="HCON_00012860-00001">
    <property type="protein sequence ID" value="HCON_00012860-00001"/>
    <property type="gene ID" value="HCON_00012860"/>
</dbReference>
<keyword evidence="1" id="KW-0862">Zinc</keyword>
<evidence type="ECO:0000256" key="1">
    <source>
        <dbReference type="PROSITE-ProRule" id="PRU00047"/>
    </source>
</evidence>
<keyword evidence="3" id="KW-1185">Reference proteome</keyword>
<feature type="domain" description="CCHC-type" evidence="2">
    <location>
        <begin position="123"/>
        <end position="137"/>
    </location>
</feature>
<dbReference type="PROSITE" id="PS50158">
    <property type="entry name" value="ZF_CCHC"/>
    <property type="match status" value="1"/>
</dbReference>
<accession>A0A7I4XWC3</accession>
<keyword evidence="1" id="KW-0479">Metal-binding</keyword>
<keyword evidence="1" id="KW-0863">Zinc-finger</keyword>
<name>A0A7I4XWC3_HAECO</name>